<reference evidence="3" key="1">
    <citation type="submission" date="2019-09" db="EMBL/GenBank/DDBJ databases">
        <title>Distinct polysaccharide growth profiles of human intestinal Prevotella copri isolates.</title>
        <authorList>
            <person name="Fehlner-Peach H."/>
            <person name="Magnabosco C."/>
            <person name="Raghavan V."/>
            <person name="Scher J.U."/>
            <person name="Tett A."/>
            <person name="Cox L.M."/>
            <person name="Gottsegen C."/>
            <person name="Watters A."/>
            <person name="Wiltshire- Gordon J.D."/>
            <person name="Segata N."/>
            <person name="Bonneau R."/>
            <person name="Littman D.R."/>
        </authorList>
    </citation>
    <scope>NUCLEOTIDE SEQUENCE [LARGE SCALE GENOMIC DNA]</scope>
    <source>
        <strain evidence="3">iAK279</strain>
    </source>
</reference>
<sequence length="65" mass="7603">MRKQDTITDWNNGDMTLMQLQAMLRIIYAHEKVIGVDVTGECSARLTISLSWRMQRLTTRQMKNC</sequence>
<proteinExistence type="predicted"/>
<protein>
    <submittedName>
        <fullName evidence="1">Uncharacterized protein</fullName>
    </submittedName>
</protein>
<name>A0AAW5V8A6_9BACT</name>
<organism evidence="1 4">
    <name type="scientific">Segatella copri</name>
    <dbReference type="NCBI Taxonomy" id="165179"/>
    <lineage>
        <taxon>Bacteria</taxon>
        <taxon>Pseudomonadati</taxon>
        <taxon>Bacteroidota</taxon>
        <taxon>Bacteroidia</taxon>
        <taxon>Bacteroidales</taxon>
        <taxon>Prevotellaceae</taxon>
        <taxon>Segatella</taxon>
    </lineage>
</organism>
<dbReference type="Proteomes" id="UP000390763">
    <property type="component" value="Unassembled WGS sequence"/>
</dbReference>
<evidence type="ECO:0000313" key="4">
    <source>
        <dbReference type="Proteomes" id="UP001209476"/>
    </source>
</evidence>
<evidence type="ECO:0000313" key="1">
    <source>
        <dbReference type="EMBL" id="MCW4166574.1"/>
    </source>
</evidence>
<dbReference type="RefSeq" id="WP_153089239.1">
    <property type="nucleotide sequence ID" value="NZ_JAHOMZ010000029.1"/>
</dbReference>
<reference evidence="2" key="3">
    <citation type="submission" date="2023-10" db="EMBL/GenBank/DDBJ databases">
        <title>Distinct polysaccharide growth profiles of human intestinal Prevotella copri isolates.</title>
        <authorList>
            <person name="Fehlner-Peach H."/>
            <person name="Magnabosco C."/>
            <person name="Raghavan V."/>
            <person name="Scher J.U."/>
            <person name="Tett A."/>
            <person name="Cox L.M."/>
            <person name="Gottsegen C."/>
            <person name="Watters A."/>
            <person name="Wiltshire- Gordon J.D."/>
            <person name="Segata N."/>
            <person name="Bonneau R."/>
            <person name="Littman D.R."/>
        </authorList>
    </citation>
    <scope>NUCLEOTIDE SEQUENCE</scope>
    <source>
        <strain evidence="2">IAK279</strain>
    </source>
</reference>
<evidence type="ECO:0000313" key="3">
    <source>
        <dbReference type="Proteomes" id="UP000390763"/>
    </source>
</evidence>
<dbReference type="EMBL" id="VZBT01000014">
    <property type="protein sequence ID" value="MQO02930.1"/>
    <property type="molecule type" value="Genomic_DNA"/>
</dbReference>
<dbReference type="AlphaFoldDB" id="A0AAW5V8A6"/>
<gene>
    <name evidence="2" type="ORF">F7D62_02165</name>
    <name evidence="1" type="ORF">ONS98_15470</name>
</gene>
<reference evidence="1" key="2">
    <citation type="submission" date="2022-11" db="EMBL/GenBank/DDBJ databases">
        <title>Genomic repertoires linked with pathogenic potency of arthritogenic Prevotella copri isolated from the gut of rheumatoid arthritis patients.</title>
        <authorList>
            <person name="Nii T."/>
            <person name="Maeda Y."/>
            <person name="Motooka D."/>
            <person name="Naito M."/>
            <person name="Matsumoto Y."/>
            <person name="Ogawa T."/>
            <person name="Oguro-Igashira E."/>
            <person name="Kishikawa T."/>
            <person name="Yamashita M."/>
            <person name="Koizumi S."/>
            <person name="Kurakawa T."/>
            <person name="Okumura R."/>
            <person name="Kayama H."/>
            <person name="Murakami M."/>
            <person name="Sakaguchi T."/>
            <person name="Das B."/>
            <person name="Nakamura S."/>
            <person name="Okada Y."/>
            <person name="Kumanogoh A."/>
            <person name="Takeda K."/>
        </authorList>
    </citation>
    <scope>NUCLEOTIDE SEQUENCE</scope>
    <source>
        <strain evidence="1">RA-N001-16</strain>
    </source>
</reference>
<accession>A0AAW5V8A6</accession>
<evidence type="ECO:0000313" key="2">
    <source>
        <dbReference type="EMBL" id="MQO02930.1"/>
    </source>
</evidence>
<dbReference type="Proteomes" id="UP001209476">
    <property type="component" value="Unassembled WGS sequence"/>
</dbReference>
<dbReference type="EMBL" id="JAPDUM010000003">
    <property type="protein sequence ID" value="MCW4166574.1"/>
    <property type="molecule type" value="Genomic_DNA"/>
</dbReference>
<comment type="caution">
    <text evidence="1">The sequence shown here is derived from an EMBL/GenBank/DDBJ whole genome shotgun (WGS) entry which is preliminary data.</text>
</comment>